<name>A0A8I6YDE1_HORVV</name>
<dbReference type="PANTHER" id="PTHR31374:SF26">
    <property type="entry name" value="OS02G0512000 PROTEIN"/>
    <property type="match status" value="1"/>
</dbReference>
<dbReference type="Gramene" id="HORVU.MOREX.r2.7HG0592420.1">
    <property type="protein sequence ID" value="HORVU.MOREX.r2.7HG0592420.1.CDS.1"/>
    <property type="gene ID" value="HORVU.MOREX.r2.7HG0592420"/>
</dbReference>
<evidence type="ECO:0000256" key="2">
    <source>
        <dbReference type="SAM" id="MobiDB-lite"/>
    </source>
</evidence>
<dbReference type="EnsemblPlants" id="HORVU.MOREX.r3.7HG0714320.1">
    <property type="protein sequence ID" value="HORVU.MOREX.r3.7HG0714320.1.CDS1"/>
    <property type="gene ID" value="HORVU.MOREX.r3.7HG0714320"/>
</dbReference>
<feature type="compositionally biased region" description="Low complexity" evidence="2">
    <location>
        <begin position="27"/>
        <end position="46"/>
    </location>
</feature>
<gene>
    <name evidence="3" type="primary">LOC123409146</name>
</gene>
<dbReference type="AlphaFoldDB" id="A0A8I6YDE1"/>
<accession>A0A8I6YDE1</accession>
<evidence type="ECO:0000313" key="4">
    <source>
        <dbReference type="Proteomes" id="UP000011116"/>
    </source>
</evidence>
<evidence type="ECO:0000256" key="1">
    <source>
        <dbReference type="ARBA" id="ARBA00006974"/>
    </source>
</evidence>
<reference evidence="3" key="2">
    <citation type="submission" date="2020-10" db="EMBL/GenBank/DDBJ databases">
        <authorList>
            <person name="Scholz U."/>
            <person name="Mascher M."/>
            <person name="Fiebig A."/>
        </authorList>
    </citation>
    <scope>NUCLEOTIDE SEQUENCE [LARGE SCALE GENOMIC DNA]</scope>
    <source>
        <strain evidence="3">cv. Morex</strain>
    </source>
</reference>
<dbReference type="OrthoDB" id="660486at2759"/>
<dbReference type="Gramene" id="HORVU.MOREX.r3.7HG0714320.1">
    <property type="protein sequence ID" value="HORVU.MOREX.r3.7HG0714320.1.CDS1"/>
    <property type="gene ID" value="HORVU.MOREX.r3.7HG0714320"/>
</dbReference>
<reference evidence="4" key="1">
    <citation type="journal article" date="2012" name="Nature">
        <title>A physical, genetic and functional sequence assembly of the barley genome.</title>
        <authorList>
            <consortium name="The International Barley Genome Sequencing Consortium"/>
            <person name="Mayer K.F."/>
            <person name="Waugh R."/>
            <person name="Brown J.W."/>
            <person name="Schulman A."/>
            <person name="Langridge P."/>
            <person name="Platzer M."/>
            <person name="Fincher G.B."/>
            <person name="Muehlbauer G.J."/>
            <person name="Sato K."/>
            <person name="Close T.J."/>
            <person name="Wise R.P."/>
            <person name="Stein N."/>
        </authorList>
    </citation>
    <scope>NUCLEOTIDE SEQUENCE [LARGE SCALE GENOMIC DNA]</scope>
    <source>
        <strain evidence="4">cv. Morex</strain>
    </source>
</reference>
<protein>
    <recommendedName>
        <fullName evidence="5">Auxin-responsive protein</fullName>
    </recommendedName>
</protein>
<sequence>MKEGGQKKNILAKTLQKCRSLGHRRQPAASGSRGAGSSASASASPRAADGRAGWAVPAGYFAVMVGPEKERFAVRARCANHPLFRALLDEAETEYGFADCVGPLELPCAVDDFMEVMWEIEQAGGVASPRCSRFAGWGHHHHQQYHGYHMLSPGTFLVAGLW</sequence>
<reference evidence="3" key="3">
    <citation type="submission" date="2022-01" db="UniProtKB">
        <authorList>
            <consortium name="EnsemblPlants"/>
        </authorList>
    </citation>
    <scope>IDENTIFICATION</scope>
    <source>
        <strain evidence="3">subsp. vulgare</strain>
    </source>
</reference>
<dbReference type="KEGG" id="hvg:123409146"/>
<evidence type="ECO:0008006" key="5">
    <source>
        <dbReference type="Google" id="ProtNLM"/>
    </source>
</evidence>
<organism evidence="3 4">
    <name type="scientific">Hordeum vulgare subsp. vulgare</name>
    <name type="common">Domesticated barley</name>
    <dbReference type="NCBI Taxonomy" id="112509"/>
    <lineage>
        <taxon>Eukaryota</taxon>
        <taxon>Viridiplantae</taxon>
        <taxon>Streptophyta</taxon>
        <taxon>Embryophyta</taxon>
        <taxon>Tracheophyta</taxon>
        <taxon>Spermatophyta</taxon>
        <taxon>Magnoliopsida</taxon>
        <taxon>Liliopsida</taxon>
        <taxon>Poales</taxon>
        <taxon>Poaceae</taxon>
        <taxon>BOP clade</taxon>
        <taxon>Pooideae</taxon>
        <taxon>Triticodae</taxon>
        <taxon>Triticeae</taxon>
        <taxon>Hordeinae</taxon>
        <taxon>Hordeum</taxon>
    </lineage>
</organism>
<dbReference type="RefSeq" id="XP_044958059.1">
    <property type="nucleotide sequence ID" value="XM_045102124.1"/>
</dbReference>
<feature type="region of interest" description="Disordered" evidence="2">
    <location>
        <begin position="17"/>
        <end position="46"/>
    </location>
</feature>
<evidence type="ECO:0000313" key="3">
    <source>
        <dbReference type="EnsemblPlants" id="HORVU.MOREX.r3.7HG0714320.1.CDS1"/>
    </source>
</evidence>
<dbReference type="Proteomes" id="UP000011116">
    <property type="component" value="Chromosome 7H"/>
</dbReference>
<dbReference type="Pfam" id="PF02519">
    <property type="entry name" value="Auxin_inducible"/>
    <property type="match status" value="1"/>
</dbReference>
<proteinExistence type="inferred from homology"/>
<comment type="similarity">
    <text evidence="1">Belongs to the ARG7 family.</text>
</comment>
<keyword evidence="4" id="KW-1185">Reference proteome</keyword>
<dbReference type="InterPro" id="IPR003676">
    <property type="entry name" value="SAUR_fam"/>
</dbReference>
<dbReference type="GeneID" id="123409146"/>
<dbReference type="PANTHER" id="PTHR31374">
    <property type="entry name" value="AUXIN-INDUCED PROTEIN-LIKE-RELATED"/>
    <property type="match status" value="1"/>
</dbReference>
<dbReference type="GO" id="GO:0009733">
    <property type="term" value="P:response to auxin"/>
    <property type="evidence" value="ECO:0007669"/>
    <property type="project" value="InterPro"/>
</dbReference>